<keyword evidence="1" id="KW-0560">Oxidoreductase</keyword>
<dbReference type="Proteomes" id="UP001497623">
    <property type="component" value="Unassembled WGS sequence"/>
</dbReference>
<sequence>MAPAIPRILVRLSGFGTLVGGIIVFKEYLGGANYSGTENLKGKTVIVTGANTGIGLETARDMARRGAKVILACRNMEKCKKARQDIALETRNKHIYCRECDLASQDSIRNFAKMVNESEPSVDILINNAGVMRCKYQTTKEGIELQLGTNHMGHFLLTNLLLDKIKESAPSRIVNVSSVAHLRGKIHFEDLNSVKKYDEGEAYAQSKLANILFTHELAQRLEGKGVTVNAVHPGLVNTELGRHMGFYNSIIATIFVQPLLWIFLKTPTKGAQTTIYAALSPELENVSGKYYSNQLETEVSEAALDAEAAKRLWMTSERWTKLNQNNH</sequence>
<dbReference type="PANTHER" id="PTHR43157">
    <property type="entry name" value="PHOSPHATIDYLINOSITOL-GLYCAN BIOSYNTHESIS CLASS F PROTEIN-RELATED"/>
    <property type="match status" value="1"/>
</dbReference>
<dbReference type="SUPFAM" id="SSF51735">
    <property type="entry name" value="NAD(P)-binding Rossmann-fold domains"/>
    <property type="match status" value="1"/>
</dbReference>
<reference evidence="3 4" key="1">
    <citation type="submission" date="2024-05" db="EMBL/GenBank/DDBJ databases">
        <authorList>
            <person name="Wallberg A."/>
        </authorList>
    </citation>
    <scope>NUCLEOTIDE SEQUENCE [LARGE SCALE GENOMIC DNA]</scope>
</reference>
<dbReference type="Gene3D" id="3.40.50.720">
    <property type="entry name" value="NAD(P)-binding Rossmann-like Domain"/>
    <property type="match status" value="1"/>
</dbReference>
<accession>A0AAV2PZV0</accession>
<dbReference type="PRINTS" id="PR00081">
    <property type="entry name" value="GDHRDH"/>
</dbReference>
<gene>
    <name evidence="3" type="ORF">MNOR_LOCUS6412</name>
</gene>
<dbReference type="AlphaFoldDB" id="A0AAV2PZV0"/>
<keyword evidence="4" id="KW-1185">Reference proteome</keyword>
<organism evidence="3 4">
    <name type="scientific">Meganyctiphanes norvegica</name>
    <name type="common">Northern krill</name>
    <name type="synonym">Thysanopoda norvegica</name>
    <dbReference type="NCBI Taxonomy" id="48144"/>
    <lineage>
        <taxon>Eukaryota</taxon>
        <taxon>Metazoa</taxon>
        <taxon>Ecdysozoa</taxon>
        <taxon>Arthropoda</taxon>
        <taxon>Crustacea</taxon>
        <taxon>Multicrustacea</taxon>
        <taxon>Malacostraca</taxon>
        <taxon>Eumalacostraca</taxon>
        <taxon>Eucarida</taxon>
        <taxon>Euphausiacea</taxon>
        <taxon>Euphausiidae</taxon>
        <taxon>Meganyctiphanes</taxon>
    </lineage>
</organism>
<dbReference type="PRINTS" id="PR00080">
    <property type="entry name" value="SDRFAMILY"/>
</dbReference>
<protein>
    <recommendedName>
        <fullName evidence="5">Retinol dehydrogenase 13</fullName>
    </recommendedName>
</protein>
<dbReference type="EMBL" id="CAXKWB010002646">
    <property type="protein sequence ID" value="CAL4067336.1"/>
    <property type="molecule type" value="Genomic_DNA"/>
</dbReference>
<evidence type="ECO:0000313" key="3">
    <source>
        <dbReference type="EMBL" id="CAL4067336.1"/>
    </source>
</evidence>
<dbReference type="NCBIfam" id="NF004846">
    <property type="entry name" value="PRK06197.1"/>
    <property type="match status" value="1"/>
</dbReference>
<proteinExistence type="inferred from homology"/>
<comment type="similarity">
    <text evidence="2">Belongs to the short-chain dehydrogenases/reductases (SDR) family.</text>
</comment>
<evidence type="ECO:0000313" key="4">
    <source>
        <dbReference type="Proteomes" id="UP001497623"/>
    </source>
</evidence>
<dbReference type="InterPro" id="IPR002347">
    <property type="entry name" value="SDR_fam"/>
</dbReference>
<dbReference type="InterPro" id="IPR036291">
    <property type="entry name" value="NAD(P)-bd_dom_sf"/>
</dbReference>
<evidence type="ECO:0000256" key="2">
    <source>
        <dbReference type="RuleBase" id="RU000363"/>
    </source>
</evidence>
<dbReference type="GO" id="GO:0016491">
    <property type="term" value="F:oxidoreductase activity"/>
    <property type="evidence" value="ECO:0007669"/>
    <property type="project" value="UniProtKB-KW"/>
</dbReference>
<evidence type="ECO:0000256" key="1">
    <source>
        <dbReference type="ARBA" id="ARBA00023002"/>
    </source>
</evidence>
<dbReference type="Pfam" id="PF00106">
    <property type="entry name" value="adh_short"/>
    <property type="match status" value="1"/>
</dbReference>
<comment type="caution">
    <text evidence="3">The sequence shown here is derived from an EMBL/GenBank/DDBJ whole genome shotgun (WGS) entry which is preliminary data.</text>
</comment>
<name>A0AAV2PZV0_MEGNR</name>
<evidence type="ECO:0008006" key="5">
    <source>
        <dbReference type="Google" id="ProtNLM"/>
    </source>
</evidence>
<dbReference type="PANTHER" id="PTHR43157:SF31">
    <property type="entry name" value="PHOSPHATIDYLINOSITOL-GLYCAN BIOSYNTHESIS CLASS F PROTEIN"/>
    <property type="match status" value="1"/>
</dbReference>